<name>B3EBV6_TRIL1</name>
<dbReference type="Pfam" id="PF13560">
    <property type="entry name" value="HTH_31"/>
    <property type="match status" value="1"/>
</dbReference>
<gene>
    <name evidence="3" type="ordered locus">Glov_3689</name>
</gene>
<dbReference type="CDD" id="cd00093">
    <property type="entry name" value="HTH_XRE"/>
    <property type="match status" value="1"/>
</dbReference>
<dbReference type="Gene3D" id="1.10.260.40">
    <property type="entry name" value="lambda repressor-like DNA-binding domains"/>
    <property type="match status" value="1"/>
</dbReference>
<evidence type="ECO:0000256" key="1">
    <source>
        <dbReference type="SAM" id="MobiDB-lite"/>
    </source>
</evidence>
<evidence type="ECO:0000259" key="2">
    <source>
        <dbReference type="PROSITE" id="PS50943"/>
    </source>
</evidence>
<evidence type="ECO:0000313" key="3">
    <source>
        <dbReference type="EMBL" id="ACD97388.1"/>
    </source>
</evidence>
<proteinExistence type="predicted"/>
<evidence type="ECO:0000313" key="4">
    <source>
        <dbReference type="Proteomes" id="UP000002420"/>
    </source>
</evidence>
<dbReference type="SUPFAM" id="SSF47413">
    <property type="entry name" value="lambda repressor-like DNA-binding domains"/>
    <property type="match status" value="1"/>
</dbReference>
<feature type="domain" description="HTH cro/C1-type" evidence="2">
    <location>
        <begin position="24"/>
        <end position="77"/>
    </location>
</feature>
<feature type="compositionally biased region" description="Basic residues" evidence="1">
    <location>
        <begin position="97"/>
        <end position="106"/>
    </location>
</feature>
<dbReference type="InterPro" id="IPR001387">
    <property type="entry name" value="Cro/C1-type_HTH"/>
</dbReference>
<protein>
    <submittedName>
        <fullName evidence="3">Transcriptional regulator, XRE family</fullName>
    </submittedName>
</protein>
<sequence>MAEKRTISLYPASEKALRELGQRLKDARLRRRFSMDTVCTRADISRPTLYKIEKGEPSVVFAAYIQVLRVLGLLDDLALIAKDDVLGRRLQDESMTRPKRAPKRTLHVSEGKGGDNG</sequence>
<dbReference type="HOGENOM" id="CLU_153788_1_3_7"/>
<dbReference type="OrthoDB" id="5420607at2"/>
<dbReference type="AlphaFoldDB" id="B3EBV6"/>
<reference evidence="3 4" key="1">
    <citation type="submission" date="2008-05" db="EMBL/GenBank/DDBJ databases">
        <title>Complete sequence of plasmid of Geobacter lovleyi SZ.</title>
        <authorList>
            <consortium name="US DOE Joint Genome Institute"/>
            <person name="Lucas S."/>
            <person name="Copeland A."/>
            <person name="Lapidus A."/>
            <person name="Glavina del Rio T."/>
            <person name="Dalin E."/>
            <person name="Tice H."/>
            <person name="Bruce D."/>
            <person name="Goodwin L."/>
            <person name="Pitluck S."/>
            <person name="Chertkov O."/>
            <person name="Meincke L."/>
            <person name="Brettin T."/>
            <person name="Detter J.C."/>
            <person name="Han C."/>
            <person name="Tapia R."/>
            <person name="Kuske C.R."/>
            <person name="Schmutz J."/>
            <person name="Larimer F."/>
            <person name="Land M."/>
            <person name="Hauser L."/>
            <person name="Kyrpides N."/>
            <person name="Mikhailova N."/>
            <person name="Sung Y."/>
            <person name="Fletcher K.E."/>
            <person name="Ritalahti K.M."/>
            <person name="Loeffler F.E."/>
            <person name="Richardson P."/>
        </authorList>
    </citation>
    <scope>NUCLEOTIDE SEQUENCE [LARGE SCALE GENOMIC DNA]</scope>
    <source>
        <strain evidence="4">ATCC BAA-1151 / DSM 17278 / SZ</strain>
        <plasmid evidence="4">Plasmid pGLOV01</plasmid>
    </source>
</reference>
<dbReference type="eggNOG" id="COG1476">
    <property type="taxonomic scope" value="Bacteria"/>
</dbReference>
<keyword evidence="3" id="KW-0614">Plasmid</keyword>
<dbReference type="RefSeq" id="WP_012471706.1">
    <property type="nucleotide sequence ID" value="NC_010815.1"/>
</dbReference>
<geneLocation type="plasmid" evidence="3 4">
    <name>pGLOV01</name>
</geneLocation>
<dbReference type="Proteomes" id="UP000002420">
    <property type="component" value="Plasmid pGLOV01"/>
</dbReference>
<dbReference type="KEGG" id="glo:Glov_3689"/>
<organism evidence="3 4">
    <name type="scientific">Trichlorobacter lovleyi (strain ATCC BAA-1151 / DSM 17278 / SZ)</name>
    <name type="common">Geobacter lovleyi</name>
    <dbReference type="NCBI Taxonomy" id="398767"/>
    <lineage>
        <taxon>Bacteria</taxon>
        <taxon>Pseudomonadati</taxon>
        <taxon>Thermodesulfobacteriota</taxon>
        <taxon>Desulfuromonadia</taxon>
        <taxon>Geobacterales</taxon>
        <taxon>Geobacteraceae</taxon>
        <taxon>Trichlorobacter</taxon>
    </lineage>
</organism>
<accession>B3EBV6</accession>
<dbReference type="PROSITE" id="PS50943">
    <property type="entry name" value="HTH_CROC1"/>
    <property type="match status" value="1"/>
</dbReference>
<keyword evidence="4" id="KW-1185">Reference proteome</keyword>
<dbReference type="EMBL" id="CP001090">
    <property type="protein sequence ID" value="ACD97388.1"/>
    <property type="molecule type" value="Genomic_DNA"/>
</dbReference>
<dbReference type="GO" id="GO:0003677">
    <property type="term" value="F:DNA binding"/>
    <property type="evidence" value="ECO:0007669"/>
    <property type="project" value="InterPro"/>
</dbReference>
<dbReference type="InterPro" id="IPR010982">
    <property type="entry name" value="Lambda_DNA-bd_dom_sf"/>
</dbReference>
<feature type="region of interest" description="Disordered" evidence="1">
    <location>
        <begin position="91"/>
        <end position="117"/>
    </location>
</feature>
<feature type="compositionally biased region" description="Basic and acidic residues" evidence="1">
    <location>
        <begin position="107"/>
        <end position="117"/>
    </location>
</feature>